<feature type="region of interest" description="Disordered" evidence="1">
    <location>
        <begin position="211"/>
        <end position="244"/>
    </location>
</feature>
<dbReference type="EMBL" id="JACHFW010000011">
    <property type="protein sequence ID" value="MBB5265433.1"/>
    <property type="molecule type" value="Genomic_DNA"/>
</dbReference>
<evidence type="ECO:0000313" key="2">
    <source>
        <dbReference type="EMBL" id="MBB5265433.1"/>
    </source>
</evidence>
<gene>
    <name evidence="2" type="ORF">HNP82_002579</name>
</gene>
<proteinExistence type="predicted"/>
<organism evidence="2 3">
    <name type="scientific">Catenibacillus scindens</name>
    <dbReference type="NCBI Taxonomy" id="673271"/>
    <lineage>
        <taxon>Bacteria</taxon>
        <taxon>Bacillati</taxon>
        <taxon>Bacillota</taxon>
        <taxon>Clostridia</taxon>
        <taxon>Lachnospirales</taxon>
        <taxon>Lachnospiraceae</taxon>
        <taxon>Catenibacillus</taxon>
    </lineage>
</organism>
<dbReference type="Proteomes" id="UP000543642">
    <property type="component" value="Unassembled WGS sequence"/>
</dbReference>
<reference evidence="2 3" key="1">
    <citation type="submission" date="2020-08" db="EMBL/GenBank/DDBJ databases">
        <title>Genomic Encyclopedia of Type Strains, Phase IV (KMG-IV): sequencing the most valuable type-strain genomes for metagenomic binning, comparative biology and taxonomic classification.</title>
        <authorList>
            <person name="Goeker M."/>
        </authorList>
    </citation>
    <scope>NUCLEOTIDE SEQUENCE [LARGE SCALE GENOMIC DNA]</scope>
    <source>
        <strain evidence="2 3">DSM 106146</strain>
    </source>
</reference>
<feature type="compositionally biased region" description="Basic and acidic residues" evidence="1">
    <location>
        <begin position="232"/>
        <end position="244"/>
    </location>
</feature>
<comment type="caution">
    <text evidence="2">The sequence shown here is derived from an EMBL/GenBank/DDBJ whole genome shotgun (WGS) entry which is preliminary data.</text>
</comment>
<evidence type="ECO:0000256" key="1">
    <source>
        <dbReference type="SAM" id="MobiDB-lite"/>
    </source>
</evidence>
<name>A0A7W8M5N9_9FIRM</name>
<protein>
    <submittedName>
        <fullName evidence="2">Uncharacterized protein</fullName>
    </submittedName>
</protein>
<dbReference type="AlphaFoldDB" id="A0A7W8M5N9"/>
<dbReference type="RefSeq" id="WP_243164762.1">
    <property type="nucleotide sequence ID" value="NZ_JACHFW010000011.1"/>
</dbReference>
<keyword evidence="3" id="KW-1185">Reference proteome</keyword>
<evidence type="ECO:0000313" key="3">
    <source>
        <dbReference type="Proteomes" id="UP000543642"/>
    </source>
</evidence>
<sequence>MSLEQEAKRLLMERLDDCLKVHADLLDSQDIGSIYELQDLAQLHYYLKVEHPFTPAEVEALLSFQDPLEVARWCKEENTHTHSFPICELLEKIGAYHKFDRFPPAQADPKAELIKRLGQNYFAYMEKLDSLSTGALVANAREIATVQEVYTYLTEHYTFQPGEAELLLRLDDPLGYISGRWPQNVYDTFPVEDKVAEDIWELSQEAEPLQLQESGSVKDRLQKAIEQSSRMGDPDKKPHHEKER</sequence>
<accession>A0A7W8M5N9</accession>